<dbReference type="Pfam" id="PF00646">
    <property type="entry name" value="F-box"/>
    <property type="match status" value="1"/>
</dbReference>
<accession>A0AAV1CCF3</accession>
<gene>
    <name evidence="2" type="ORF">OLC1_LOCUS4211</name>
</gene>
<dbReference type="Pfam" id="PF08268">
    <property type="entry name" value="FBA_3"/>
    <property type="match status" value="1"/>
</dbReference>
<dbReference type="InterPro" id="IPR036047">
    <property type="entry name" value="F-box-like_dom_sf"/>
</dbReference>
<proteinExistence type="predicted"/>
<evidence type="ECO:0000313" key="2">
    <source>
        <dbReference type="EMBL" id="CAI9092580.1"/>
    </source>
</evidence>
<organism evidence="2 3">
    <name type="scientific">Oldenlandia corymbosa var. corymbosa</name>
    <dbReference type="NCBI Taxonomy" id="529605"/>
    <lineage>
        <taxon>Eukaryota</taxon>
        <taxon>Viridiplantae</taxon>
        <taxon>Streptophyta</taxon>
        <taxon>Embryophyta</taxon>
        <taxon>Tracheophyta</taxon>
        <taxon>Spermatophyta</taxon>
        <taxon>Magnoliopsida</taxon>
        <taxon>eudicotyledons</taxon>
        <taxon>Gunneridae</taxon>
        <taxon>Pentapetalae</taxon>
        <taxon>asterids</taxon>
        <taxon>lamiids</taxon>
        <taxon>Gentianales</taxon>
        <taxon>Rubiaceae</taxon>
        <taxon>Rubioideae</taxon>
        <taxon>Spermacoceae</taxon>
        <taxon>Hedyotis-Oldenlandia complex</taxon>
        <taxon>Oldenlandia</taxon>
    </lineage>
</organism>
<keyword evidence="3" id="KW-1185">Reference proteome</keyword>
<protein>
    <submittedName>
        <fullName evidence="2">OLC1v1027864C1</fullName>
    </submittedName>
</protein>
<dbReference type="NCBIfam" id="TIGR01640">
    <property type="entry name" value="F_box_assoc_1"/>
    <property type="match status" value="1"/>
</dbReference>
<name>A0AAV1CCF3_OLDCO</name>
<dbReference type="PANTHER" id="PTHR31111">
    <property type="entry name" value="BNAA05G37150D PROTEIN-RELATED"/>
    <property type="match status" value="1"/>
</dbReference>
<dbReference type="Gene3D" id="1.20.1280.50">
    <property type="match status" value="1"/>
</dbReference>
<evidence type="ECO:0000313" key="3">
    <source>
        <dbReference type="Proteomes" id="UP001161247"/>
    </source>
</evidence>
<dbReference type="InterPro" id="IPR013187">
    <property type="entry name" value="F-box-assoc_dom_typ3"/>
</dbReference>
<feature type="domain" description="F-box" evidence="1">
    <location>
        <begin position="61"/>
        <end position="107"/>
    </location>
</feature>
<dbReference type="SMART" id="SM00256">
    <property type="entry name" value="FBOX"/>
    <property type="match status" value="1"/>
</dbReference>
<dbReference type="PANTHER" id="PTHR31111:SF138">
    <property type="entry name" value="F-BOX ASSOCIATED DOMAIN-CONTAINING PROTEIN"/>
    <property type="match status" value="1"/>
</dbReference>
<dbReference type="InterPro" id="IPR017451">
    <property type="entry name" value="F-box-assoc_interact_dom"/>
</dbReference>
<dbReference type="EMBL" id="OX459118">
    <property type="protein sequence ID" value="CAI9092580.1"/>
    <property type="molecule type" value="Genomic_DNA"/>
</dbReference>
<dbReference type="Proteomes" id="UP001161247">
    <property type="component" value="Chromosome 1"/>
</dbReference>
<sequence length="479" mass="54350">MVKRRSSQSSTMDLKGRDHDLIMYSALTTLWGKASPRPKVKKFCHQGYVTEQHLTNFLCFCTRLAVLPDDLVFEILRRMTSRCLLECKLVCKSWQVMIESPQFMESRSLPGLIIYYEEPDPAYPEPLFSKRELNLFHCSLRAEGGPAQEFEILGKVAPSVWCKRRHRMTQIIDGLVCVYGLKVLKIWNVHTGESMSLPEPSLPFDSDDQRFLFRRRFYLGYDPSAGVYKLLKLAIPRYSSPLGVSAEILTLGNSSSSWRELQRGDVAGTDWPPANVNLEPYFIASNSNSSDGFIYWVGVTDHGSPRLLSFDLRQENFRWITLPDDLIIRDDETSKLKFRDLKITQSMGYLALWFPPGTAEDDCFVLFISEDKGISWSKHAVRLPQGLRDESFQKFVDVVGNLPTGELLLLNPKAETSAVPVYSYDHIEKKFGKFVVGKMPQPLRPILGEICGCTLKIPVMISCGLENLKPLDVALSRGG</sequence>
<dbReference type="PROSITE" id="PS50181">
    <property type="entry name" value="FBOX"/>
    <property type="match status" value="1"/>
</dbReference>
<evidence type="ECO:0000259" key="1">
    <source>
        <dbReference type="PROSITE" id="PS50181"/>
    </source>
</evidence>
<reference evidence="2" key="1">
    <citation type="submission" date="2023-03" db="EMBL/GenBank/DDBJ databases">
        <authorList>
            <person name="Julca I."/>
        </authorList>
    </citation>
    <scope>NUCLEOTIDE SEQUENCE</scope>
</reference>
<dbReference type="AlphaFoldDB" id="A0AAV1CCF3"/>
<dbReference type="InterPro" id="IPR001810">
    <property type="entry name" value="F-box_dom"/>
</dbReference>
<dbReference type="SUPFAM" id="SSF81383">
    <property type="entry name" value="F-box domain"/>
    <property type="match status" value="1"/>
</dbReference>